<dbReference type="GO" id="GO:0031119">
    <property type="term" value="P:tRNA pseudouridine synthesis"/>
    <property type="evidence" value="ECO:0007669"/>
    <property type="project" value="UniProtKB-UniRule"/>
</dbReference>
<dbReference type="InterPro" id="IPR020095">
    <property type="entry name" value="PsdUridine_synth_TruA_C"/>
</dbReference>
<dbReference type="STRING" id="1391653.AKJ08_2337"/>
<dbReference type="InterPro" id="IPR020097">
    <property type="entry name" value="PsdUridine_synth_TruA_a/b_dom"/>
</dbReference>
<evidence type="ECO:0000313" key="10">
    <source>
        <dbReference type="Proteomes" id="UP000055590"/>
    </source>
</evidence>
<evidence type="ECO:0000259" key="8">
    <source>
        <dbReference type="Pfam" id="PF01416"/>
    </source>
</evidence>
<dbReference type="CDD" id="cd02570">
    <property type="entry name" value="PseudoU_synth_EcTruA"/>
    <property type="match status" value="1"/>
</dbReference>
<evidence type="ECO:0000256" key="7">
    <source>
        <dbReference type="RuleBase" id="RU003792"/>
    </source>
</evidence>
<reference evidence="9 10" key="1">
    <citation type="submission" date="2015-08" db="EMBL/GenBank/DDBJ databases">
        <authorList>
            <person name="Babu N.S."/>
            <person name="Beckwith C.J."/>
            <person name="Beseler K.G."/>
            <person name="Brison A."/>
            <person name="Carone J.V."/>
            <person name="Caskin T.P."/>
            <person name="Diamond M."/>
            <person name="Durham M.E."/>
            <person name="Foxe J.M."/>
            <person name="Go M."/>
            <person name="Henderson B.A."/>
            <person name="Jones I.B."/>
            <person name="McGettigan J.A."/>
            <person name="Micheletti S.J."/>
            <person name="Nasrallah M.E."/>
            <person name="Ortiz D."/>
            <person name="Piller C.R."/>
            <person name="Privatt S.R."/>
            <person name="Schneider S.L."/>
            <person name="Sharp S."/>
            <person name="Smith T.C."/>
            <person name="Stanton J.D."/>
            <person name="Ullery H.E."/>
            <person name="Wilson R.J."/>
            <person name="Serrano M.G."/>
            <person name="Buck G."/>
            <person name="Lee V."/>
            <person name="Wang Y."/>
            <person name="Carvalho R."/>
            <person name="Voegtly L."/>
            <person name="Shi R."/>
            <person name="Duckworth R."/>
            <person name="Johnson A."/>
            <person name="Loviza R."/>
            <person name="Walstead R."/>
            <person name="Shah Z."/>
            <person name="Kiflezghi M."/>
            <person name="Wade K."/>
            <person name="Ball S.L."/>
            <person name="Bradley K.W."/>
            <person name="Asai D.J."/>
            <person name="Bowman C.A."/>
            <person name="Russell D.A."/>
            <person name="Pope W.H."/>
            <person name="Jacobs-Sera D."/>
            <person name="Hendrix R.W."/>
            <person name="Hatfull G.F."/>
        </authorList>
    </citation>
    <scope>NUCLEOTIDE SEQUENCE [LARGE SCALE GENOMIC DNA]</scope>
    <source>
        <strain evidence="9 10">DSM 27710</strain>
    </source>
</reference>
<sequence length="288" mass="31091">MPSFGVQQAAAPLFFGEVSPARESSRIASFSSLSSSGIAMRTLKLTLEYDGTDFVGWQVQPNGRTVQEVLEGALARLLGGESVRVTGAGRTDAGVHALGQVATFRTARELPLQAFEKGLNAILPDDVAVVSAEEVAEGFDARRSASGKRYVYRISNRPGRSPLRRRTHWELFRPLDVEAMQAAADRLLGEHDFSAFRAADCPAKTTVRILRRLDVRAGAAGEIVITAEATAFLKHMVRNLVGTLVEVGLGKREAGTMPALLASGDRRLAGRTAPAKGLVMEEVFYEPR</sequence>
<dbReference type="SUPFAM" id="SSF55120">
    <property type="entry name" value="Pseudouridine synthase"/>
    <property type="match status" value="1"/>
</dbReference>
<dbReference type="PANTHER" id="PTHR11142:SF0">
    <property type="entry name" value="TRNA PSEUDOURIDINE SYNTHASE-LIKE 1"/>
    <property type="match status" value="1"/>
</dbReference>
<dbReference type="Gene3D" id="3.30.70.580">
    <property type="entry name" value="Pseudouridine synthase I, catalytic domain, N-terminal subdomain"/>
    <property type="match status" value="1"/>
</dbReference>
<dbReference type="HAMAP" id="MF_00171">
    <property type="entry name" value="TruA"/>
    <property type="match status" value="1"/>
</dbReference>
<comment type="similarity">
    <text evidence="1 4 7">Belongs to the tRNA pseudouridine synthase TruA family.</text>
</comment>
<dbReference type="PANTHER" id="PTHR11142">
    <property type="entry name" value="PSEUDOURIDYLATE SYNTHASE"/>
    <property type="match status" value="1"/>
</dbReference>
<dbReference type="InterPro" id="IPR020094">
    <property type="entry name" value="TruA/RsuA/RluB/E/F_N"/>
</dbReference>
<feature type="binding site" evidence="4 6">
    <location>
        <position position="150"/>
    </location>
    <ligand>
        <name>substrate</name>
    </ligand>
</feature>
<comment type="caution">
    <text evidence="4">Lacks conserved residue(s) required for the propagation of feature annotation.</text>
</comment>
<dbReference type="GO" id="GO:0003723">
    <property type="term" value="F:RNA binding"/>
    <property type="evidence" value="ECO:0007669"/>
    <property type="project" value="InterPro"/>
</dbReference>
<dbReference type="InterPro" id="IPR001406">
    <property type="entry name" value="PsdUridine_synth_TruA"/>
</dbReference>
<dbReference type="PATRIC" id="fig|1391653.3.peg.2434"/>
<dbReference type="KEGG" id="vin:AKJ08_2337"/>
<dbReference type="Proteomes" id="UP000055590">
    <property type="component" value="Chromosome"/>
</dbReference>
<gene>
    <name evidence="4" type="primary">truA</name>
    <name evidence="9" type="ORF">AKJ08_2337</name>
</gene>
<evidence type="ECO:0000256" key="6">
    <source>
        <dbReference type="PIRSR" id="PIRSR001430-2"/>
    </source>
</evidence>
<comment type="function">
    <text evidence="4">Formation of pseudouridine at positions 38, 39 and 40 in the anticodon stem and loop of transfer RNAs.</text>
</comment>
<feature type="active site" description="Nucleophile" evidence="4 5">
    <location>
        <position position="92"/>
    </location>
</feature>
<evidence type="ECO:0000256" key="1">
    <source>
        <dbReference type="ARBA" id="ARBA00009375"/>
    </source>
</evidence>
<dbReference type="FunFam" id="3.30.70.580:FF:000001">
    <property type="entry name" value="tRNA pseudouridine synthase A"/>
    <property type="match status" value="1"/>
</dbReference>
<dbReference type="AlphaFoldDB" id="A0A0K1PEK8"/>
<dbReference type="NCBIfam" id="TIGR00071">
    <property type="entry name" value="hisT_truA"/>
    <property type="match status" value="1"/>
</dbReference>
<dbReference type="Gene3D" id="3.30.70.660">
    <property type="entry name" value="Pseudouridine synthase I, catalytic domain, C-terminal subdomain"/>
    <property type="match status" value="1"/>
</dbReference>
<evidence type="ECO:0000256" key="4">
    <source>
        <dbReference type="HAMAP-Rule" id="MF_00171"/>
    </source>
</evidence>
<dbReference type="GO" id="GO:0160147">
    <property type="term" value="F:tRNA pseudouridine(38-40) synthase activity"/>
    <property type="evidence" value="ECO:0007669"/>
    <property type="project" value="UniProtKB-EC"/>
</dbReference>
<protein>
    <recommendedName>
        <fullName evidence="4">tRNA pseudouridine synthase A</fullName>
        <ecNumber evidence="4">5.4.99.12</ecNumber>
    </recommendedName>
    <alternativeName>
        <fullName evidence="4">tRNA pseudouridine(38-40) synthase</fullName>
    </alternativeName>
    <alternativeName>
        <fullName evidence="4">tRNA pseudouridylate synthase I</fullName>
    </alternativeName>
    <alternativeName>
        <fullName evidence="4">tRNA-uridine isomerase I</fullName>
    </alternativeName>
</protein>
<feature type="domain" description="Pseudouridine synthase I TruA alpha/beta" evidence="8">
    <location>
        <begin position="183"/>
        <end position="286"/>
    </location>
</feature>
<evidence type="ECO:0000313" key="9">
    <source>
        <dbReference type="EMBL" id="AKU91950.1"/>
    </source>
</evidence>
<keyword evidence="10" id="KW-1185">Reference proteome</keyword>
<comment type="catalytic activity">
    <reaction evidence="4 7">
        <text>uridine(38/39/40) in tRNA = pseudouridine(38/39/40) in tRNA</text>
        <dbReference type="Rhea" id="RHEA:22376"/>
        <dbReference type="Rhea" id="RHEA-COMP:10085"/>
        <dbReference type="Rhea" id="RHEA-COMP:10087"/>
        <dbReference type="ChEBI" id="CHEBI:65314"/>
        <dbReference type="ChEBI" id="CHEBI:65315"/>
        <dbReference type="EC" id="5.4.99.12"/>
    </reaction>
</comment>
<comment type="subunit">
    <text evidence="4">Homodimer.</text>
</comment>
<evidence type="ECO:0000256" key="3">
    <source>
        <dbReference type="ARBA" id="ARBA00023235"/>
    </source>
</evidence>
<organism evidence="9 10">
    <name type="scientific">Vulgatibacter incomptus</name>
    <dbReference type="NCBI Taxonomy" id="1391653"/>
    <lineage>
        <taxon>Bacteria</taxon>
        <taxon>Pseudomonadati</taxon>
        <taxon>Myxococcota</taxon>
        <taxon>Myxococcia</taxon>
        <taxon>Myxococcales</taxon>
        <taxon>Cystobacterineae</taxon>
        <taxon>Vulgatibacteraceae</taxon>
        <taxon>Vulgatibacter</taxon>
    </lineage>
</organism>
<evidence type="ECO:0000256" key="2">
    <source>
        <dbReference type="ARBA" id="ARBA00022694"/>
    </source>
</evidence>
<dbReference type="InterPro" id="IPR020103">
    <property type="entry name" value="PsdUridine_synth_cat_dom_sf"/>
</dbReference>
<accession>A0A0K1PEK8</accession>
<proteinExistence type="inferred from homology"/>
<evidence type="ECO:0000256" key="5">
    <source>
        <dbReference type="PIRSR" id="PIRSR001430-1"/>
    </source>
</evidence>
<keyword evidence="3 4" id="KW-0413">Isomerase</keyword>
<dbReference type="EC" id="5.4.99.12" evidence="4"/>
<dbReference type="Pfam" id="PF01416">
    <property type="entry name" value="PseudoU_synth_1"/>
    <property type="match status" value="2"/>
</dbReference>
<feature type="domain" description="Pseudouridine synthase I TruA alpha/beta" evidence="8">
    <location>
        <begin position="48"/>
        <end position="138"/>
    </location>
</feature>
<dbReference type="EMBL" id="CP012332">
    <property type="protein sequence ID" value="AKU91950.1"/>
    <property type="molecule type" value="Genomic_DNA"/>
</dbReference>
<dbReference type="PIRSF" id="PIRSF001430">
    <property type="entry name" value="tRNA_psdUrid_synth"/>
    <property type="match status" value="1"/>
</dbReference>
<keyword evidence="2 4" id="KW-0819">tRNA processing</keyword>
<name>A0A0K1PEK8_9BACT</name>